<protein>
    <submittedName>
        <fullName evidence="2">Uncharacterized protein</fullName>
    </submittedName>
</protein>
<feature type="compositionally biased region" description="Low complexity" evidence="1">
    <location>
        <begin position="199"/>
        <end position="213"/>
    </location>
</feature>
<dbReference type="EMBL" id="ML769644">
    <property type="protein sequence ID" value="KAE9390860.1"/>
    <property type="molecule type" value="Genomic_DNA"/>
</dbReference>
<gene>
    <name evidence="2" type="ORF">BT96DRAFT_945822</name>
</gene>
<proteinExistence type="predicted"/>
<accession>A0A6A4GZQ7</accession>
<feature type="region of interest" description="Disordered" evidence="1">
    <location>
        <begin position="199"/>
        <end position="221"/>
    </location>
</feature>
<sequence>MRLLYLVLVIVISQFPDKPLPYFLGDITYSISERMIFLNENTAFPFLGDGNSLVGTRGTCMVEFLSLVIASPQKMPMQGSILIQGTSFPREVLPRVICLFQMPELVTLFKYKRRGILSSCITLKPFVGTDDEFQPSPSLSKSANTIASSSTLLRAHHCTAAVVPVIETQRASTSGQTSCLTGPGQSGLLSSTLPAACGGARGAAGPSRGSSSATPVTKPPSSLHQIIKNSKIVSLPLTEDTWLVLFWFLQTVFLQGIFACAEHQSKREELEISVADWVAFFNKHSLRMVAYKAKYGKYMATTWSAAFLLGIQRLCMQMLVQYARKDLQRYKMEWFIEEPILTYTFIGGDEVCSKPLHRQSCGLDT</sequence>
<name>A0A6A4GZQ7_9AGAR</name>
<evidence type="ECO:0000313" key="3">
    <source>
        <dbReference type="Proteomes" id="UP000799118"/>
    </source>
</evidence>
<evidence type="ECO:0000256" key="1">
    <source>
        <dbReference type="SAM" id="MobiDB-lite"/>
    </source>
</evidence>
<dbReference type="AlphaFoldDB" id="A0A6A4GZQ7"/>
<dbReference type="Proteomes" id="UP000799118">
    <property type="component" value="Unassembled WGS sequence"/>
</dbReference>
<organism evidence="2 3">
    <name type="scientific">Gymnopus androsaceus JB14</name>
    <dbReference type="NCBI Taxonomy" id="1447944"/>
    <lineage>
        <taxon>Eukaryota</taxon>
        <taxon>Fungi</taxon>
        <taxon>Dikarya</taxon>
        <taxon>Basidiomycota</taxon>
        <taxon>Agaricomycotina</taxon>
        <taxon>Agaricomycetes</taxon>
        <taxon>Agaricomycetidae</taxon>
        <taxon>Agaricales</taxon>
        <taxon>Marasmiineae</taxon>
        <taxon>Omphalotaceae</taxon>
        <taxon>Gymnopus</taxon>
    </lineage>
</organism>
<evidence type="ECO:0000313" key="2">
    <source>
        <dbReference type="EMBL" id="KAE9390860.1"/>
    </source>
</evidence>
<reference evidence="2" key="1">
    <citation type="journal article" date="2019" name="Environ. Microbiol.">
        <title>Fungal ecological strategies reflected in gene transcription - a case study of two litter decomposers.</title>
        <authorList>
            <person name="Barbi F."/>
            <person name="Kohler A."/>
            <person name="Barry K."/>
            <person name="Baskaran P."/>
            <person name="Daum C."/>
            <person name="Fauchery L."/>
            <person name="Ihrmark K."/>
            <person name="Kuo A."/>
            <person name="LaButti K."/>
            <person name="Lipzen A."/>
            <person name="Morin E."/>
            <person name="Grigoriev I.V."/>
            <person name="Henrissat B."/>
            <person name="Lindahl B."/>
            <person name="Martin F."/>
        </authorList>
    </citation>
    <scope>NUCLEOTIDE SEQUENCE</scope>
    <source>
        <strain evidence="2">JB14</strain>
    </source>
</reference>
<keyword evidence="3" id="KW-1185">Reference proteome</keyword>